<keyword evidence="3 6" id="KW-0620">Polyamine biosynthesis</keyword>
<dbReference type="Proteomes" id="UP000660262">
    <property type="component" value="Unassembled WGS sequence"/>
</dbReference>
<evidence type="ECO:0000256" key="6">
    <source>
        <dbReference type="PROSITE-ProRule" id="PRU00354"/>
    </source>
</evidence>
<dbReference type="Pfam" id="PF01564">
    <property type="entry name" value="Spermine_synth"/>
    <property type="match status" value="1"/>
</dbReference>
<comment type="catalytic activity">
    <reaction evidence="4">
        <text>S-adenosyl 3-(methylsulfanyl)propylamine + spermidine = thermospermine + S-methyl-5'-thioadenosine + H(+)</text>
        <dbReference type="Rhea" id="RHEA:30515"/>
        <dbReference type="ChEBI" id="CHEBI:15378"/>
        <dbReference type="ChEBI" id="CHEBI:17509"/>
        <dbReference type="ChEBI" id="CHEBI:57443"/>
        <dbReference type="ChEBI" id="CHEBI:57834"/>
        <dbReference type="ChEBI" id="CHEBI:59903"/>
        <dbReference type="EC" id="2.5.1.79"/>
    </reaction>
</comment>
<name>A0A830HW01_9CHLO</name>
<evidence type="ECO:0000313" key="9">
    <source>
        <dbReference type="Proteomes" id="UP000660262"/>
    </source>
</evidence>
<keyword evidence="9" id="KW-1185">Reference proteome</keyword>
<proteinExistence type="inferred from homology"/>
<dbReference type="CDD" id="cd02440">
    <property type="entry name" value="AdoMet_MTases"/>
    <property type="match status" value="1"/>
</dbReference>
<dbReference type="PANTHER" id="PTHR43317">
    <property type="entry name" value="THERMOSPERMINE SYNTHASE ACAULIS5"/>
    <property type="match status" value="1"/>
</dbReference>
<dbReference type="GO" id="GO:0010487">
    <property type="term" value="F:thermospermine synthase activity"/>
    <property type="evidence" value="ECO:0007669"/>
    <property type="project" value="UniProtKB-EC"/>
</dbReference>
<dbReference type="EC" id="2.5.1.79" evidence="5"/>
<evidence type="ECO:0000256" key="4">
    <source>
        <dbReference type="ARBA" id="ARBA00048874"/>
    </source>
</evidence>
<evidence type="ECO:0000259" key="7">
    <source>
        <dbReference type="PROSITE" id="PS51006"/>
    </source>
</evidence>
<comment type="similarity">
    <text evidence="1">Belongs to the spermidine/spermine synthase family.</text>
</comment>
<dbReference type="OrthoDB" id="38125at2759"/>
<evidence type="ECO:0000256" key="2">
    <source>
        <dbReference type="ARBA" id="ARBA00022679"/>
    </source>
</evidence>
<reference evidence="8" key="1">
    <citation type="submission" date="2020-10" db="EMBL/GenBank/DDBJ databases">
        <title>Unveiling of a novel bifunctional photoreceptor, Dualchrome1, isolated from a cosmopolitan green alga.</title>
        <authorList>
            <person name="Suzuki S."/>
            <person name="Kawachi M."/>
        </authorList>
    </citation>
    <scope>NUCLEOTIDE SEQUENCE</scope>
    <source>
        <strain evidence="8">NIES 2893</strain>
    </source>
</reference>
<dbReference type="PANTHER" id="PTHR43317:SF1">
    <property type="entry name" value="THERMOSPERMINE SYNTHASE ACAULIS5"/>
    <property type="match status" value="1"/>
</dbReference>
<evidence type="ECO:0000313" key="8">
    <source>
        <dbReference type="EMBL" id="GHP10925.1"/>
    </source>
</evidence>
<organism evidence="8 9">
    <name type="scientific">Pycnococcus provasolii</name>
    <dbReference type="NCBI Taxonomy" id="41880"/>
    <lineage>
        <taxon>Eukaryota</taxon>
        <taxon>Viridiplantae</taxon>
        <taxon>Chlorophyta</taxon>
        <taxon>Pseudoscourfieldiophyceae</taxon>
        <taxon>Pseudoscourfieldiales</taxon>
        <taxon>Pycnococcaceae</taxon>
        <taxon>Pycnococcus</taxon>
    </lineage>
</organism>
<keyword evidence="2 6" id="KW-0808">Transferase</keyword>
<dbReference type="InterPro" id="IPR029063">
    <property type="entry name" value="SAM-dependent_MTases_sf"/>
</dbReference>
<evidence type="ECO:0000256" key="5">
    <source>
        <dbReference type="ARBA" id="ARBA00049721"/>
    </source>
</evidence>
<dbReference type="PROSITE" id="PS51006">
    <property type="entry name" value="PABS_2"/>
    <property type="match status" value="1"/>
</dbReference>
<dbReference type="SUPFAM" id="SSF53335">
    <property type="entry name" value="S-adenosyl-L-methionine-dependent methyltransferases"/>
    <property type="match status" value="1"/>
</dbReference>
<dbReference type="InterPro" id="IPR030374">
    <property type="entry name" value="PABS"/>
</dbReference>
<accession>A0A830HW01</accession>
<dbReference type="Gene3D" id="3.40.50.150">
    <property type="entry name" value="Vaccinia Virus protein VP39"/>
    <property type="match status" value="1"/>
</dbReference>
<dbReference type="Pfam" id="PF17284">
    <property type="entry name" value="Spermine_synt_N"/>
    <property type="match status" value="1"/>
</dbReference>
<dbReference type="AlphaFoldDB" id="A0A830HW01"/>
<feature type="active site" description="Proton acceptor" evidence="6">
    <location>
        <position position="166"/>
    </location>
</feature>
<dbReference type="GO" id="GO:0006596">
    <property type="term" value="P:polyamine biosynthetic process"/>
    <property type="evidence" value="ECO:0007669"/>
    <property type="project" value="UniProtKB-UniRule"/>
</dbReference>
<sequence>MTDQHEPGSSKRLWLEETLQDDLKWCFSVKSILHTGKSKFQDVELVETGPFGKVLLLDGKLQSAESDEKVYHECLVQLAMLHHPSPKQVYICGGGEGATLREVLRNKVVEKCVMVDIDQVVVDFCKAHLTDNTDAFNDKRTDLIVDDARAILEKAPDASFDIIVGDLADPVYGGPCYQLYTQEFYENVVKRKLKPDGIFVTQSGPCGHLSHTEVYTTIHNTLRTVFAKVVPYAAHVPSFADTWGWQLCFTEGALAAAKANGGDPLLTQDKLDALIAERFGPDGLSFLDGRTIHGVASLNKGVRKSLENETAIYTVDNPVFIHGSGIKTLV</sequence>
<comment type="caution">
    <text evidence="8">The sequence shown here is derived from an EMBL/GenBank/DDBJ whole genome shotgun (WGS) entry which is preliminary data.</text>
</comment>
<dbReference type="NCBIfam" id="NF037959">
    <property type="entry name" value="MFS_SpdSyn"/>
    <property type="match status" value="1"/>
</dbReference>
<gene>
    <name evidence="8" type="ORF">PPROV_000965500</name>
</gene>
<feature type="domain" description="PABS" evidence="7">
    <location>
        <begin position="12"/>
        <end position="250"/>
    </location>
</feature>
<dbReference type="EMBL" id="BNJQ01000032">
    <property type="protein sequence ID" value="GHP10925.1"/>
    <property type="molecule type" value="Genomic_DNA"/>
</dbReference>
<evidence type="ECO:0000256" key="1">
    <source>
        <dbReference type="ARBA" id="ARBA00007867"/>
    </source>
</evidence>
<dbReference type="Gene3D" id="2.30.140.10">
    <property type="entry name" value="Spermidine synthase, tetramerisation domain"/>
    <property type="match status" value="1"/>
</dbReference>
<dbReference type="InterPro" id="IPR035246">
    <property type="entry name" value="Spermidine_synt_N"/>
</dbReference>
<evidence type="ECO:0000256" key="3">
    <source>
        <dbReference type="ARBA" id="ARBA00023115"/>
    </source>
</evidence>
<protein>
    <recommendedName>
        <fullName evidence="5">thermospermine synthase</fullName>
        <ecNumber evidence="5">2.5.1.79</ecNumber>
    </recommendedName>
</protein>
<dbReference type="FunFam" id="3.40.50.150:FF:000088">
    <property type="entry name" value="Polyamine aminopropyltransferase"/>
    <property type="match status" value="1"/>
</dbReference>
<dbReference type="InterPro" id="IPR001045">
    <property type="entry name" value="Spermi_synthase"/>
</dbReference>
<dbReference type="HAMAP" id="MF_00198">
    <property type="entry name" value="Spermidine_synth"/>
    <property type="match status" value="1"/>
</dbReference>
<dbReference type="InterPro" id="IPR037163">
    <property type="entry name" value="Spermidine_synt_N_sf"/>
</dbReference>